<dbReference type="CDD" id="cd07377">
    <property type="entry name" value="WHTH_GntR"/>
    <property type="match status" value="1"/>
</dbReference>
<gene>
    <name evidence="5" type="ORF">SAMN06265370_102241</name>
</gene>
<dbReference type="PANTHER" id="PTHR43537">
    <property type="entry name" value="TRANSCRIPTIONAL REGULATOR, GNTR FAMILY"/>
    <property type="match status" value="1"/>
</dbReference>
<evidence type="ECO:0000256" key="3">
    <source>
        <dbReference type="ARBA" id="ARBA00023163"/>
    </source>
</evidence>
<dbReference type="AlphaFoldDB" id="A0A238VIL9"/>
<dbReference type="InterPro" id="IPR011711">
    <property type="entry name" value="GntR_C"/>
</dbReference>
<dbReference type="Gene3D" id="1.20.120.530">
    <property type="entry name" value="GntR ligand-binding domain-like"/>
    <property type="match status" value="1"/>
</dbReference>
<dbReference type="Pfam" id="PF00392">
    <property type="entry name" value="GntR"/>
    <property type="match status" value="1"/>
</dbReference>
<accession>A0A238VIL9</accession>
<keyword evidence="2" id="KW-0238">DNA-binding</keyword>
<dbReference type="RefSeq" id="WP_089269196.1">
    <property type="nucleotide sequence ID" value="NZ_FZNN01000002.1"/>
</dbReference>
<sequence>MTKATSRHQRLYTELRSRICLLDYPPGTRLSEETLAADFGTSRTPLRRALARLEDEGLVISRHGVGTLVTDVSIGELTQTYALRLELAQLTAALSPRPVTAQTLSEIDDFVIRGEDLVAQPDPRAFAELNMAYHGFGLSLSDNAPLRDTAERLYFHTARIWLMAIPRMDLAQECAIFLDEMRQTRAALALPDLQAVALIRRAHISMSFRRLSML</sequence>
<evidence type="ECO:0000256" key="1">
    <source>
        <dbReference type="ARBA" id="ARBA00023015"/>
    </source>
</evidence>
<dbReference type="PROSITE" id="PS50949">
    <property type="entry name" value="HTH_GNTR"/>
    <property type="match status" value="1"/>
</dbReference>
<dbReference type="SUPFAM" id="SSF48008">
    <property type="entry name" value="GntR ligand-binding domain-like"/>
    <property type="match status" value="1"/>
</dbReference>
<evidence type="ECO:0000256" key="2">
    <source>
        <dbReference type="ARBA" id="ARBA00023125"/>
    </source>
</evidence>
<dbReference type="GO" id="GO:0003700">
    <property type="term" value="F:DNA-binding transcription factor activity"/>
    <property type="evidence" value="ECO:0007669"/>
    <property type="project" value="InterPro"/>
</dbReference>
<dbReference type="InterPro" id="IPR008920">
    <property type="entry name" value="TF_FadR/GntR_C"/>
</dbReference>
<dbReference type="OrthoDB" id="7618373at2"/>
<dbReference type="InterPro" id="IPR036388">
    <property type="entry name" value="WH-like_DNA-bd_sf"/>
</dbReference>
<dbReference type="InterPro" id="IPR036390">
    <property type="entry name" value="WH_DNA-bd_sf"/>
</dbReference>
<organism evidence="5 6">
    <name type="scientific">Puniceibacterium sediminis</name>
    <dbReference type="NCBI Taxonomy" id="1608407"/>
    <lineage>
        <taxon>Bacteria</taxon>
        <taxon>Pseudomonadati</taxon>
        <taxon>Pseudomonadota</taxon>
        <taxon>Alphaproteobacteria</taxon>
        <taxon>Rhodobacterales</taxon>
        <taxon>Paracoccaceae</taxon>
        <taxon>Puniceibacterium</taxon>
    </lineage>
</organism>
<name>A0A238VIL9_9RHOB</name>
<keyword evidence="3" id="KW-0804">Transcription</keyword>
<feature type="domain" description="HTH gntR-type" evidence="4">
    <location>
        <begin position="5"/>
        <end position="72"/>
    </location>
</feature>
<reference evidence="5 6" key="1">
    <citation type="submission" date="2017-06" db="EMBL/GenBank/DDBJ databases">
        <authorList>
            <person name="Kim H.J."/>
            <person name="Triplett B.A."/>
        </authorList>
    </citation>
    <scope>NUCLEOTIDE SEQUENCE [LARGE SCALE GENOMIC DNA]</scope>
    <source>
        <strain evidence="5 6">DSM 29052</strain>
    </source>
</reference>
<dbReference type="SUPFAM" id="SSF46785">
    <property type="entry name" value="Winged helix' DNA-binding domain"/>
    <property type="match status" value="1"/>
</dbReference>
<dbReference type="PRINTS" id="PR00035">
    <property type="entry name" value="HTHGNTR"/>
</dbReference>
<dbReference type="EMBL" id="FZNN01000002">
    <property type="protein sequence ID" value="SNR34225.1"/>
    <property type="molecule type" value="Genomic_DNA"/>
</dbReference>
<dbReference type="Gene3D" id="1.10.10.10">
    <property type="entry name" value="Winged helix-like DNA-binding domain superfamily/Winged helix DNA-binding domain"/>
    <property type="match status" value="1"/>
</dbReference>
<dbReference type="Pfam" id="PF07729">
    <property type="entry name" value="FCD"/>
    <property type="match status" value="1"/>
</dbReference>
<proteinExistence type="predicted"/>
<evidence type="ECO:0000313" key="5">
    <source>
        <dbReference type="EMBL" id="SNR34225.1"/>
    </source>
</evidence>
<dbReference type="PANTHER" id="PTHR43537:SF5">
    <property type="entry name" value="UXU OPERON TRANSCRIPTIONAL REGULATOR"/>
    <property type="match status" value="1"/>
</dbReference>
<evidence type="ECO:0000259" key="4">
    <source>
        <dbReference type="PROSITE" id="PS50949"/>
    </source>
</evidence>
<dbReference type="Proteomes" id="UP000198417">
    <property type="component" value="Unassembled WGS sequence"/>
</dbReference>
<dbReference type="GO" id="GO:0003677">
    <property type="term" value="F:DNA binding"/>
    <property type="evidence" value="ECO:0007669"/>
    <property type="project" value="UniProtKB-KW"/>
</dbReference>
<keyword evidence="1" id="KW-0805">Transcription regulation</keyword>
<dbReference type="SMART" id="SM00345">
    <property type="entry name" value="HTH_GNTR"/>
    <property type="match status" value="1"/>
</dbReference>
<evidence type="ECO:0000313" key="6">
    <source>
        <dbReference type="Proteomes" id="UP000198417"/>
    </source>
</evidence>
<dbReference type="InterPro" id="IPR000524">
    <property type="entry name" value="Tscrpt_reg_HTH_GntR"/>
</dbReference>
<keyword evidence="6" id="KW-1185">Reference proteome</keyword>
<protein>
    <submittedName>
        <fullName evidence="5">Transcriptional regulator, GntR family</fullName>
    </submittedName>
</protein>